<dbReference type="Proteomes" id="UP000231567">
    <property type="component" value="Unassembled WGS sequence"/>
</dbReference>
<evidence type="ECO:0000313" key="5">
    <source>
        <dbReference type="EMBL" id="PIP21900.1"/>
    </source>
</evidence>
<name>A0A2G9YRN9_9BACT</name>
<sequence>MAKDNNGRFLRPFGWGRFPISDFFEEMIPDRMEYMGVKMPPVDIYQDANEVIVKAQIPGLKRDQLEISVDDDSITLKGEKKEEHEEKGKEYYRKEISAGSFQRTTPLPAKVMPEKAQASFEDGILTIKLPKSAKGKTKTVKVKIK</sequence>
<dbReference type="SUPFAM" id="SSF49764">
    <property type="entry name" value="HSP20-like chaperones"/>
    <property type="match status" value="1"/>
</dbReference>
<dbReference type="InterPro" id="IPR002068">
    <property type="entry name" value="A-crystallin/Hsp20_dom"/>
</dbReference>
<reference evidence="5 6" key="1">
    <citation type="submission" date="2017-09" db="EMBL/GenBank/DDBJ databases">
        <title>Depth-based differentiation of microbial function through sediment-hosted aquifers and enrichment of novel symbionts in the deep terrestrial subsurface.</title>
        <authorList>
            <person name="Probst A.J."/>
            <person name="Ladd B."/>
            <person name="Jarett J.K."/>
            <person name="Geller-Mcgrath D.E."/>
            <person name="Sieber C.M."/>
            <person name="Emerson J.B."/>
            <person name="Anantharaman K."/>
            <person name="Thomas B.C."/>
            <person name="Malmstrom R."/>
            <person name="Stieglmeier M."/>
            <person name="Klingl A."/>
            <person name="Woyke T."/>
            <person name="Ryan C.M."/>
            <person name="Banfield J.F."/>
        </authorList>
    </citation>
    <scope>NUCLEOTIDE SEQUENCE [LARGE SCALE GENOMIC DNA]</scope>
    <source>
        <strain evidence="5">CG23_combo_of_CG06-09_8_20_14_all_40_13</strain>
    </source>
</reference>
<comment type="caution">
    <text evidence="5">The sequence shown here is derived from an EMBL/GenBank/DDBJ whole genome shotgun (WGS) entry which is preliminary data.</text>
</comment>
<evidence type="ECO:0000313" key="6">
    <source>
        <dbReference type="Proteomes" id="UP000231567"/>
    </source>
</evidence>
<dbReference type="CDD" id="cd06464">
    <property type="entry name" value="ACD_sHsps-like"/>
    <property type="match status" value="1"/>
</dbReference>
<protein>
    <submittedName>
        <fullName evidence="5">Uncharacterized protein</fullName>
    </submittedName>
</protein>
<dbReference type="InterPro" id="IPR007052">
    <property type="entry name" value="CS_dom"/>
</dbReference>
<organism evidence="5 6">
    <name type="scientific">Candidatus Nealsonbacteria bacterium CG23_combo_of_CG06-09_8_20_14_all_40_13</name>
    <dbReference type="NCBI Taxonomy" id="1974724"/>
    <lineage>
        <taxon>Bacteria</taxon>
        <taxon>Candidatus Nealsoniibacteriota</taxon>
    </lineage>
</organism>
<feature type="domain" description="SHSP" evidence="3">
    <location>
        <begin position="33"/>
        <end position="145"/>
    </location>
</feature>
<feature type="domain" description="CS" evidence="4">
    <location>
        <begin position="37"/>
        <end position="141"/>
    </location>
</feature>
<dbReference type="InterPro" id="IPR031107">
    <property type="entry name" value="Small_HSP"/>
</dbReference>
<dbReference type="EMBL" id="PCRM01000010">
    <property type="protein sequence ID" value="PIP21900.1"/>
    <property type="molecule type" value="Genomic_DNA"/>
</dbReference>
<dbReference type="PROSITE" id="PS51203">
    <property type="entry name" value="CS"/>
    <property type="match status" value="1"/>
</dbReference>
<evidence type="ECO:0000259" key="3">
    <source>
        <dbReference type="PROSITE" id="PS01031"/>
    </source>
</evidence>
<evidence type="ECO:0000259" key="4">
    <source>
        <dbReference type="PROSITE" id="PS51203"/>
    </source>
</evidence>
<accession>A0A2G9YRN9</accession>
<gene>
    <name evidence="5" type="ORF">COX39_00500</name>
</gene>
<dbReference type="Pfam" id="PF00011">
    <property type="entry name" value="HSP20"/>
    <property type="match status" value="1"/>
</dbReference>
<dbReference type="Gene3D" id="2.60.40.790">
    <property type="match status" value="1"/>
</dbReference>
<evidence type="ECO:0000256" key="1">
    <source>
        <dbReference type="PROSITE-ProRule" id="PRU00285"/>
    </source>
</evidence>
<dbReference type="AlphaFoldDB" id="A0A2G9YRN9"/>
<dbReference type="PANTHER" id="PTHR11527">
    <property type="entry name" value="HEAT-SHOCK PROTEIN 20 FAMILY MEMBER"/>
    <property type="match status" value="1"/>
</dbReference>
<proteinExistence type="inferred from homology"/>
<comment type="similarity">
    <text evidence="1 2">Belongs to the small heat shock protein (HSP20) family.</text>
</comment>
<dbReference type="PROSITE" id="PS01031">
    <property type="entry name" value="SHSP"/>
    <property type="match status" value="1"/>
</dbReference>
<evidence type="ECO:0000256" key="2">
    <source>
        <dbReference type="RuleBase" id="RU003616"/>
    </source>
</evidence>
<dbReference type="InterPro" id="IPR008978">
    <property type="entry name" value="HSP20-like_chaperone"/>
</dbReference>